<reference evidence="1 2" key="2">
    <citation type="journal article" date="2022" name="Mol. Ecol. Resour.">
        <title>The genomes of chicory, endive, great burdock and yacon provide insights into Asteraceae paleo-polyploidization history and plant inulin production.</title>
        <authorList>
            <person name="Fan W."/>
            <person name="Wang S."/>
            <person name="Wang H."/>
            <person name="Wang A."/>
            <person name="Jiang F."/>
            <person name="Liu H."/>
            <person name="Zhao H."/>
            <person name="Xu D."/>
            <person name="Zhang Y."/>
        </authorList>
    </citation>
    <scope>NUCLEOTIDE SEQUENCE [LARGE SCALE GENOMIC DNA]</scope>
    <source>
        <strain evidence="2">cv. Niubang</strain>
    </source>
</reference>
<sequence>MAAIWSACRSLRSWSSDVTISARGQKKKKNEEMTTITTELSIAGSGEQIPFPRRSWPSTRRSWLSTRSWLNAENERKRTVDG</sequence>
<reference evidence="2" key="1">
    <citation type="journal article" date="2022" name="Mol. Ecol. Resour.">
        <title>The genomes of chicory, endive, great burdock and yacon provide insights into Asteraceae palaeo-polyploidization history and plant inulin production.</title>
        <authorList>
            <person name="Fan W."/>
            <person name="Wang S."/>
            <person name="Wang H."/>
            <person name="Wang A."/>
            <person name="Jiang F."/>
            <person name="Liu H."/>
            <person name="Zhao H."/>
            <person name="Xu D."/>
            <person name="Zhang Y."/>
        </authorList>
    </citation>
    <scope>NUCLEOTIDE SEQUENCE [LARGE SCALE GENOMIC DNA]</scope>
    <source>
        <strain evidence="2">cv. Niubang</strain>
    </source>
</reference>
<gene>
    <name evidence="1" type="ORF">L6452_26342</name>
</gene>
<organism evidence="1 2">
    <name type="scientific">Arctium lappa</name>
    <name type="common">Greater burdock</name>
    <name type="synonym">Lappa major</name>
    <dbReference type="NCBI Taxonomy" id="4217"/>
    <lineage>
        <taxon>Eukaryota</taxon>
        <taxon>Viridiplantae</taxon>
        <taxon>Streptophyta</taxon>
        <taxon>Embryophyta</taxon>
        <taxon>Tracheophyta</taxon>
        <taxon>Spermatophyta</taxon>
        <taxon>Magnoliopsida</taxon>
        <taxon>eudicotyledons</taxon>
        <taxon>Gunneridae</taxon>
        <taxon>Pentapetalae</taxon>
        <taxon>asterids</taxon>
        <taxon>campanulids</taxon>
        <taxon>Asterales</taxon>
        <taxon>Asteraceae</taxon>
        <taxon>Carduoideae</taxon>
        <taxon>Cardueae</taxon>
        <taxon>Arctiinae</taxon>
        <taxon>Arctium</taxon>
    </lineage>
</organism>
<comment type="caution">
    <text evidence="1">The sequence shown here is derived from an EMBL/GenBank/DDBJ whole genome shotgun (WGS) entry which is preliminary data.</text>
</comment>
<proteinExistence type="predicted"/>
<protein>
    <submittedName>
        <fullName evidence="1">Uncharacterized protein</fullName>
    </submittedName>
</protein>
<evidence type="ECO:0000313" key="2">
    <source>
        <dbReference type="Proteomes" id="UP001055879"/>
    </source>
</evidence>
<keyword evidence="2" id="KW-1185">Reference proteome</keyword>
<name>A0ACB9AD01_ARCLA</name>
<accession>A0ACB9AD01</accession>
<dbReference type="EMBL" id="CM042054">
    <property type="protein sequence ID" value="KAI3707713.1"/>
    <property type="molecule type" value="Genomic_DNA"/>
</dbReference>
<evidence type="ECO:0000313" key="1">
    <source>
        <dbReference type="EMBL" id="KAI3707713.1"/>
    </source>
</evidence>
<dbReference type="Proteomes" id="UP001055879">
    <property type="component" value="Linkage Group LG08"/>
</dbReference>